<dbReference type="InterPro" id="IPR037401">
    <property type="entry name" value="SnoaL-like"/>
</dbReference>
<evidence type="ECO:0000313" key="4">
    <source>
        <dbReference type="Proteomes" id="UP000284824"/>
    </source>
</evidence>
<name>A0A438MC87_9ACTN</name>
<evidence type="ECO:0000256" key="1">
    <source>
        <dbReference type="SAM" id="MobiDB-lite"/>
    </source>
</evidence>
<accession>A0A438MC87</accession>
<keyword evidence="4" id="KW-1185">Reference proteome</keyword>
<dbReference type="Gene3D" id="3.10.450.50">
    <property type="match status" value="1"/>
</dbReference>
<dbReference type="GO" id="GO:0016853">
    <property type="term" value="F:isomerase activity"/>
    <property type="evidence" value="ECO:0007669"/>
    <property type="project" value="UniProtKB-KW"/>
</dbReference>
<proteinExistence type="predicted"/>
<evidence type="ECO:0000259" key="2">
    <source>
        <dbReference type="Pfam" id="PF12680"/>
    </source>
</evidence>
<gene>
    <name evidence="3" type="ORF">EDD27_5973</name>
</gene>
<feature type="region of interest" description="Disordered" evidence="1">
    <location>
        <begin position="20"/>
        <end position="59"/>
    </location>
</feature>
<dbReference type="SUPFAM" id="SSF54427">
    <property type="entry name" value="NTF2-like"/>
    <property type="match status" value="1"/>
</dbReference>
<dbReference type="InterPro" id="IPR032710">
    <property type="entry name" value="NTF2-like_dom_sf"/>
</dbReference>
<dbReference type="Proteomes" id="UP000284824">
    <property type="component" value="Unassembled WGS sequence"/>
</dbReference>
<dbReference type="AlphaFoldDB" id="A0A438MC87"/>
<organism evidence="3 4">
    <name type="scientific">Nonomuraea polychroma</name>
    <dbReference type="NCBI Taxonomy" id="46176"/>
    <lineage>
        <taxon>Bacteria</taxon>
        <taxon>Bacillati</taxon>
        <taxon>Actinomycetota</taxon>
        <taxon>Actinomycetes</taxon>
        <taxon>Streptosporangiales</taxon>
        <taxon>Streptosporangiaceae</taxon>
        <taxon>Nonomuraea</taxon>
    </lineage>
</organism>
<protein>
    <submittedName>
        <fullName evidence="3">Ketosteroid isomerase-like protein</fullName>
    </submittedName>
</protein>
<keyword evidence="3" id="KW-0413">Isomerase</keyword>
<reference evidence="3 4" key="1">
    <citation type="submission" date="2019-01" db="EMBL/GenBank/DDBJ databases">
        <title>Sequencing the genomes of 1000 actinobacteria strains.</title>
        <authorList>
            <person name="Klenk H.-P."/>
        </authorList>
    </citation>
    <scope>NUCLEOTIDE SEQUENCE [LARGE SCALE GENOMIC DNA]</scope>
    <source>
        <strain evidence="3 4">DSM 43925</strain>
    </source>
</reference>
<feature type="domain" description="SnoaL-like" evidence="2">
    <location>
        <begin position="64"/>
        <end position="135"/>
    </location>
</feature>
<comment type="caution">
    <text evidence="3">The sequence shown here is derived from an EMBL/GenBank/DDBJ whole genome shotgun (WGS) entry which is preliminary data.</text>
</comment>
<feature type="compositionally biased region" description="Low complexity" evidence="1">
    <location>
        <begin position="31"/>
        <end position="42"/>
    </location>
</feature>
<dbReference type="EMBL" id="SAUN01000001">
    <property type="protein sequence ID" value="RVX43298.1"/>
    <property type="molecule type" value="Genomic_DNA"/>
</dbReference>
<evidence type="ECO:0000313" key="3">
    <source>
        <dbReference type="EMBL" id="RVX43298.1"/>
    </source>
</evidence>
<sequence length="169" mass="17502">MAAIIPAMLLAGCAAGGSGTQAMKGAASPATPTEDMMSPPEETPTETDATDTASPGAAEPRQAVEGFFNALKSGNLDQVAGAFADDAVVAVDGQATAEGTDAIRTLFQGKLNEMKQATHTIEEDRTLGTEDAVVTATSKQGQANLRELFLLSKDGEQWKISHYMNNQAG</sequence>
<dbReference type="Pfam" id="PF12680">
    <property type="entry name" value="SnoaL_2"/>
    <property type="match status" value="1"/>
</dbReference>